<dbReference type="EMBL" id="CM023477">
    <property type="protein sequence ID" value="KAH7937870.1"/>
    <property type="molecule type" value="Genomic_DNA"/>
</dbReference>
<comment type="caution">
    <text evidence="1">The sequence shown here is derived from an EMBL/GenBank/DDBJ whole genome shotgun (WGS) entry which is preliminary data.</text>
</comment>
<evidence type="ECO:0000313" key="2">
    <source>
        <dbReference type="Proteomes" id="UP000821865"/>
    </source>
</evidence>
<sequence length="213" mass="23496">MLFLGNYVQTSITAIRILPTASPPIQTLEELQPYLDSCAISPCVTEAWTNVMLHMTMPGNPSLFPMIQKSFDICRNGYITHGDFFRCYEKTLAGTHVTLSTCSDEDVSSASQSGLTPSNSLCTYTELAAMQALHPARYQHRRILLAIAEHGLAVPHWRRAIPRMSVEDPGEQPLVLYFGAYIVCCAVSCAALAAELLCGLKHRPRLGDISRHT</sequence>
<proteinExistence type="predicted"/>
<accession>A0ACB8CAG1</accession>
<gene>
    <name evidence="1" type="ORF">HPB49_017007</name>
</gene>
<evidence type="ECO:0000313" key="1">
    <source>
        <dbReference type="EMBL" id="KAH7937870.1"/>
    </source>
</evidence>
<organism evidence="1 2">
    <name type="scientific">Dermacentor silvarum</name>
    <name type="common">Tick</name>
    <dbReference type="NCBI Taxonomy" id="543639"/>
    <lineage>
        <taxon>Eukaryota</taxon>
        <taxon>Metazoa</taxon>
        <taxon>Ecdysozoa</taxon>
        <taxon>Arthropoda</taxon>
        <taxon>Chelicerata</taxon>
        <taxon>Arachnida</taxon>
        <taxon>Acari</taxon>
        <taxon>Parasitiformes</taxon>
        <taxon>Ixodida</taxon>
        <taxon>Ixodoidea</taxon>
        <taxon>Ixodidae</taxon>
        <taxon>Rhipicephalinae</taxon>
        <taxon>Dermacentor</taxon>
    </lineage>
</organism>
<protein>
    <submittedName>
        <fullName evidence="1">Uncharacterized protein</fullName>
    </submittedName>
</protein>
<dbReference type="Proteomes" id="UP000821865">
    <property type="component" value="Chromosome 8"/>
</dbReference>
<reference evidence="1" key="1">
    <citation type="submission" date="2020-05" db="EMBL/GenBank/DDBJ databases">
        <title>Large-scale comparative analyses of tick genomes elucidate their genetic diversity and vector capacities.</title>
        <authorList>
            <person name="Jia N."/>
            <person name="Wang J."/>
            <person name="Shi W."/>
            <person name="Du L."/>
            <person name="Sun Y."/>
            <person name="Zhan W."/>
            <person name="Jiang J."/>
            <person name="Wang Q."/>
            <person name="Zhang B."/>
            <person name="Ji P."/>
            <person name="Sakyi L.B."/>
            <person name="Cui X."/>
            <person name="Yuan T."/>
            <person name="Jiang B."/>
            <person name="Yang W."/>
            <person name="Lam T.T.-Y."/>
            <person name="Chang Q."/>
            <person name="Ding S."/>
            <person name="Wang X."/>
            <person name="Zhu J."/>
            <person name="Ruan X."/>
            <person name="Zhao L."/>
            <person name="Wei J."/>
            <person name="Que T."/>
            <person name="Du C."/>
            <person name="Cheng J."/>
            <person name="Dai P."/>
            <person name="Han X."/>
            <person name="Huang E."/>
            <person name="Gao Y."/>
            <person name="Liu J."/>
            <person name="Shao H."/>
            <person name="Ye R."/>
            <person name="Li L."/>
            <person name="Wei W."/>
            <person name="Wang X."/>
            <person name="Wang C."/>
            <person name="Yang T."/>
            <person name="Huo Q."/>
            <person name="Li W."/>
            <person name="Guo W."/>
            <person name="Chen H."/>
            <person name="Zhou L."/>
            <person name="Ni X."/>
            <person name="Tian J."/>
            <person name="Zhou Y."/>
            <person name="Sheng Y."/>
            <person name="Liu T."/>
            <person name="Pan Y."/>
            <person name="Xia L."/>
            <person name="Li J."/>
            <person name="Zhao F."/>
            <person name="Cao W."/>
        </authorList>
    </citation>
    <scope>NUCLEOTIDE SEQUENCE</scope>
    <source>
        <strain evidence="1">Dsil-2018</strain>
    </source>
</reference>
<name>A0ACB8CAG1_DERSI</name>
<keyword evidence="2" id="KW-1185">Reference proteome</keyword>